<feature type="chain" id="PRO_5042262405" description="Secreted protein" evidence="1">
    <location>
        <begin position="28"/>
        <end position="115"/>
    </location>
</feature>
<evidence type="ECO:0000313" key="2">
    <source>
        <dbReference type="EMBL" id="APT35112.1"/>
    </source>
</evidence>
<evidence type="ECO:0000313" key="5">
    <source>
        <dbReference type="Proteomes" id="UP000199140"/>
    </source>
</evidence>
<name>A0AAE8HXG4_9HYPH</name>
<reference evidence="3 5" key="2">
    <citation type="submission" date="2016-10" db="EMBL/GenBank/DDBJ databases">
        <authorList>
            <person name="Varghese N."/>
            <person name="Submissions S."/>
        </authorList>
    </citation>
    <scope>NUCLEOTIDE SEQUENCE [LARGE SCALE GENOMIC DNA]</scope>
    <source>
        <strain evidence="3 5">CBMB27</strain>
    </source>
</reference>
<feature type="signal peptide" evidence="1">
    <location>
        <begin position="1"/>
        <end position="27"/>
    </location>
</feature>
<evidence type="ECO:0000313" key="4">
    <source>
        <dbReference type="Proteomes" id="UP000185487"/>
    </source>
</evidence>
<accession>A0AAE8HXG4</accession>
<evidence type="ECO:0000313" key="3">
    <source>
        <dbReference type="EMBL" id="SFH62638.1"/>
    </source>
</evidence>
<evidence type="ECO:0008006" key="6">
    <source>
        <dbReference type="Google" id="ProtNLM"/>
    </source>
</evidence>
<geneLocation type="plasmid" evidence="2 4">
    <name>CBMB27-p2</name>
</geneLocation>
<evidence type="ECO:0000256" key="1">
    <source>
        <dbReference type="SAM" id="SignalP"/>
    </source>
</evidence>
<dbReference type="Proteomes" id="UP000185487">
    <property type="component" value="Plasmid CBMB27-p2"/>
</dbReference>
<keyword evidence="2" id="KW-0614">Plasmid</keyword>
<reference evidence="2 4" key="1">
    <citation type="submission" date="2016-04" db="EMBL/GenBank/DDBJ databases">
        <title>Complete genome sequencing and analysis of CBMB27, Methylobacterium phyllosphaerae isolated from leaf tissues of rice (Oryza sativa L.).</title>
        <authorList>
            <person name="Lee Y."/>
            <person name="Hwangbo K."/>
            <person name="Chung H."/>
            <person name="Yoo J."/>
            <person name="Kim K.Y."/>
            <person name="Sa T.M."/>
            <person name="Um Y."/>
            <person name="Madhaiyan M."/>
        </authorList>
    </citation>
    <scope>NUCLEOTIDE SEQUENCE [LARGE SCALE GENOMIC DNA]</scope>
    <source>
        <strain evidence="2 4">CBMB27</strain>
        <plasmid evidence="2 4">CBMB27-p2</plasmid>
    </source>
</reference>
<dbReference type="KEGG" id="mphy:MCBMB27_05821"/>
<dbReference type="AlphaFoldDB" id="A0AAE8HXG4"/>
<protein>
    <recommendedName>
        <fullName evidence="6">Secreted protein</fullName>
    </recommendedName>
</protein>
<proteinExistence type="predicted"/>
<dbReference type="EMBL" id="CP015369">
    <property type="protein sequence ID" value="APT35112.1"/>
    <property type="molecule type" value="Genomic_DNA"/>
</dbReference>
<dbReference type="InterPro" id="IPR006311">
    <property type="entry name" value="TAT_signal"/>
</dbReference>
<keyword evidence="1" id="KW-0732">Signal</keyword>
<gene>
    <name evidence="2" type="ORF">MCBMB27_05821</name>
    <name evidence="3" type="ORF">SAMN05192567_13736</name>
</gene>
<dbReference type="EMBL" id="FOPK01000037">
    <property type="protein sequence ID" value="SFH62638.1"/>
    <property type="molecule type" value="Genomic_DNA"/>
</dbReference>
<keyword evidence="4" id="KW-1185">Reference proteome</keyword>
<dbReference type="PROSITE" id="PS51318">
    <property type="entry name" value="TAT"/>
    <property type="match status" value="1"/>
</dbReference>
<sequence length="115" mass="12691">MSRRQLLAIGATFLVAAAAARPASALATEPPDLPALEQAWHSCVREAFDQQPMSMSKRGRERNALDACQPHEDAYITALMASRSIDANRPALTEAKSWVTYVVDPVRDWITALQR</sequence>
<dbReference type="Proteomes" id="UP000199140">
    <property type="component" value="Unassembled WGS sequence"/>
</dbReference>
<organism evidence="3 5">
    <name type="scientific">Methylobacterium phyllosphaerae</name>
    <dbReference type="NCBI Taxonomy" id="418223"/>
    <lineage>
        <taxon>Bacteria</taxon>
        <taxon>Pseudomonadati</taxon>
        <taxon>Pseudomonadota</taxon>
        <taxon>Alphaproteobacteria</taxon>
        <taxon>Hyphomicrobiales</taxon>
        <taxon>Methylobacteriaceae</taxon>
        <taxon>Methylobacterium</taxon>
    </lineage>
</organism>